<feature type="domain" description="Glucose-methanol-choline oxidoreductase N-terminal" evidence="7">
    <location>
        <begin position="90"/>
        <end position="113"/>
    </location>
</feature>
<keyword evidence="3 5" id="KW-0285">Flavoprotein</keyword>
<protein>
    <submittedName>
        <fullName evidence="9">GMC family oxidoreductase N-terminal domain-containing protein</fullName>
    </submittedName>
</protein>
<comment type="caution">
    <text evidence="9">The sequence shown here is derived from an EMBL/GenBank/DDBJ whole genome shotgun (WGS) entry which is preliminary data.</text>
</comment>
<dbReference type="InterPro" id="IPR007867">
    <property type="entry name" value="GMC_OxRtase_C"/>
</dbReference>
<keyword evidence="4 5" id="KW-0274">FAD</keyword>
<evidence type="ECO:0000256" key="4">
    <source>
        <dbReference type="ARBA" id="ARBA00022827"/>
    </source>
</evidence>
<feature type="domain" description="Glucose-methanol-choline oxidoreductase N-terminal" evidence="8">
    <location>
        <begin position="274"/>
        <end position="288"/>
    </location>
</feature>
<reference evidence="9" key="1">
    <citation type="submission" date="2021-09" db="EMBL/GenBank/DDBJ databases">
        <title>Genomic analysis of Ralstonia spp.</title>
        <authorList>
            <person name="Aburjaile F."/>
            <person name="Ariute J.C."/>
            <person name="Pais A.K.L."/>
            <person name="Albuquerque G.M.R."/>
            <person name="Silva A.M.F."/>
            <person name="Brenig B."/>
            <person name="Azevedo V."/>
            <person name="Matiuzzi M."/>
            <person name="Ramos R."/>
            <person name="Goes-Neto A."/>
            <person name="Soares S."/>
            <person name="Iseppon A.M.B."/>
            <person name="Souza E."/>
            <person name="Gama M."/>
        </authorList>
    </citation>
    <scope>NUCLEOTIDE SEQUENCE</scope>
    <source>
        <strain evidence="9">CCRMRs91</strain>
    </source>
</reference>
<dbReference type="Gene3D" id="3.50.50.60">
    <property type="entry name" value="FAD/NAD(P)-binding domain"/>
    <property type="match status" value="1"/>
</dbReference>
<dbReference type="EMBL" id="JAIVFG010000049">
    <property type="protein sequence ID" value="MDB0573366.1"/>
    <property type="molecule type" value="Genomic_DNA"/>
</dbReference>
<dbReference type="SUPFAM" id="SSF51905">
    <property type="entry name" value="FAD/NAD(P)-binding domain"/>
    <property type="match status" value="1"/>
</dbReference>
<dbReference type="AlphaFoldDB" id="A0AAW5ZUA5"/>
<accession>A0AAW5ZUA5</accession>
<feature type="region of interest" description="Disordered" evidence="6">
    <location>
        <begin position="143"/>
        <end position="164"/>
    </location>
</feature>
<dbReference type="PROSITE" id="PS00624">
    <property type="entry name" value="GMC_OXRED_2"/>
    <property type="match status" value="1"/>
</dbReference>
<evidence type="ECO:0000256" key="6">
    <source>
        <dbReference type="SAM" id="MobiDB-lite"/>
    </source>
</evidence>
<evidence type="ECO:0000256" key="5">
    <source>
        <dbReference type="RuleBase" id="RU003968"/>
    </source>
</evidence>
<dbReference type="RefSeq" id="WP_271657166.1">
    <property type="nucleotide sequence ID" value="NZ_JAIVFG010000049.1"/>
</dbReference>
<organism evidence="9 10">
    <name type="scientific">Ralstonia solanacearum</name>
    <name type="common">Pseudomonas solanacearum</name>
    <dbReference type="NCBI Taxonomy" id="305"/>
    <lineage>
        <taxon>Bacteria</taxon>
        <taxon>Pseudomonadati</taxon>
        <taxon>Pseudomonadota</taxon>
        <taxon>Betaproteobacteria</taxon>
        <taxon>Burkholderiales</taxon>
        <taxon>Burkholderiaceae</taxon>
        <taxon>Ralstonia</taxon>
        <taxon>Ralstonia solanacearum species complex</taxon>
    </lineage>
</organism>
<sequence length="595" mass="64470">MSTPAPADSLTFDYVIVGAGSAGCALASRLTEDPDVSVALLETGPHDHHFSVWVPAGCAVSLPFRNARNYAYLTTPQPGLGGRRGYQPRGRGLGGSSSLNAMIYTRGHRHDYDHWAALGCAGWGWDTVLPYFKRSECNERVAGRDDDPLHGGNGPLHVSDPRTGNPIAQRFVEAAVAAGYRRNDDFNGPEQEGVGLYQVTQFNGERWNAARAYLHGGDRTDTAFNRGRRLLTVLPGTQALRIVFEGKRATGVTVDRGGRTETLRARREVIVSSGTFGSPQLLMASGVGPAAHLRALGIPVVQDLPGVGQNLQDHLDIILHKKVFNLDLIGYSLRGSVRILREILRYRRERRGMIATNFAEAGGFIKSRPDLREPDLQLHFVVAMADNHNRTFNYGHGYSCHVCVLRPASRGEVRLASADTREGPLIDPRFLSDPADMAGMMAGFRAVRGILAQRPLAELGGRELYSEGIRGDGSDDEAVRALIRRHADTIYHPVGTCRMGGADDSAAVVDPELRVRGIEGLRVIDASVMPTLIGGNTNAPVIMIAERAADLIRLGGRPVLDMGSGTPAQPALAKARWTRQLPALSVGILKESRSR</sequence>
<dbReference type="GO" id="GO:0050660">
    <property type="term" value="F:flavin adenine dinucleotide binding"/>
    <property type="evidence" value="ECO:0007669"/>
    <property type="project" value="InterPro"/>
</dbReference>
<dbReference type="Gene3D" id="3.30.560.10">
    <property type="entry name" value="Glucose Oxidase, domain 3"/>
    <property type="match status" value="1"/>
</dbReference>
<dbReference type="InterPro" id="IPR012132">
    <property type="entry name" value="GMC_OxRdtase"/>
</dbReference>
<dbReference type="PANTHER" id="PTHR11552:SF147">
    <property type="entry name" value="CHOLINE DEHYDROGENASE, MITOCHONDRIAL"/>
    <property type="match status" value="1"/>
</dbReference>
<dbReference type="GO" id="GO:0008812">
    <property type="term" value="F:choline dehydrogenase activity"/>
    <property type="evidence" value="ECO:0007669"/>
    <property type="project" value="TreeGrafter"/>
</dbReference>
<dbReference type="Proteomes" id="UP001144050">
    <property type="component" value="Unassembled WGS sequence"/>
</dbReference>
<dbReference type="Pfam" id="PF05199">
    <property type="entry name" value="GMC_oxred_C"/>
    <property type="match status" value="1"/>
</dbReference>
<evidence type="ECO:0000256" key="1">
    <source>
        <dbReference type="ARBA" id="ARBA00001974"/>
    </source>
</evidence>
<evidence type="ECO:0000313" key="9">
    <source>
        <dbReference type="EMBL" id="MDB0573366.1"/>
    </source>
</evidence>
<dbReference type="InterPro" id="IPR000172">
    <property type="entry name" value="GMC_OxRdtase_N"/>
</dbReference>
<evidence type="ECO:0000259" key="8">
    <source>
        <dbReference type="PROSITE" id="PS00624"/>
    </source>
</evidence>
<comment type="cofactor">
    <cofactor evidence="1">
        <name>FAD</name>
        <dbReference type="ChEBI" id="CHEBI:57692"/>
    </cofactor>
</comment>
<evidence type="ECO:0000256" key="3">
    <source>
        <dbReference type="ARBA" id="ARBA00022630"/>
    </source>
</evidence>
<dbReference type="PANTHER" id="PTHR11552">
    <property type="entry name" value="GLUCOSE-METHANOL-CHOLINE GMC OXIDOREDUCTASE"/>
    <property type="match status" value="1"/>
</dbReference>
<dbReference type="GO" id="GO:0016020">
    <property type="term" value="C:membrane"/>
    <property type="evidence" value="ECO:0007669"/>
    <property type="project" value="TreeGrafter"/>
</dbReference>
<dbReference type="GO" id="GO:0019285">
    <property type="term" value="P:glycine betaine biosynthetic process from choline"/>
    <property type="evidence" value="ECO:0007669"/>
    <property type="project" value="TreeGrafter"/>
</dbReference>
<evidence type="ECO:0000313" key="10">
    <source>
        <dbReference type="Proteomes" id="UP001144050"/>
    </source>
</evidence>
<dbReference type="PROSITE" id="PS00623">
    <property type="entry name" value="GMC_OXRED_1"/>
    <property type="match status" value="1"/>
</dbReference>
<evidence type="ECO:0000256" key="2">
    <source>
        <dbReference type="ARBA" id="ARBA00010790"/>
    </source>
</evidence>
<dbReference type="Pfam" id="PF00732">
    <property type="entry name" value="GMC_oxred_N"/>
    <property type="match status" value="1"/>
</dbReference>
<proteinExistence type="inferred from homology"/>
<dbReference type="PIRSF" id="PIRSF000137">
    <property type="entry name" value="Alcohol_oxidase"/>
    <property type="match status" value="1"/>
</dbReference>
<comment type="similarity">
    <text evidence="2 5">Belongs to the GMC oxidoreductase family.</text>
</comment>
<evidence type="ECO:0000259" key="7">
    <source>
        <dbReference type="PROSITE" id="PS00623"/>
    </source>
</evidence>
<dbReference type="InterPro" id="IPR036188">
    <property type="entry name" value="FAD/NAD-bd_sf"/>
</dbReference>
<gene>
    <name evidence="9" type="ORF">LBW59_21695</name>
</gene>
<dbReference type="SUPFAM" id="SSF54373">
    <property type="entry name" value="FAD-linked reductases, C-terminal domain"/>
    <property type="match status" value="1"/>
</dbReference>
<name>A0AAW5ZUA5_RALSL</name>